<feature type="compositionally biased region" description="Basic and acidic residues" evidence="1">
    <location>
        <begin position="178"/>
        <end position="188"/>
    </location>
</feature>
<feature type="region of interest" description="Disordered" evidence="1">
    <location>
        <begin position="1"/>
        <end position="21"/>
    </location>
</feature>
<reference evidence="2" key="1">
    <citation type="submission" date="2020-02" db="EMBL/GenBank/DDBJ databases">
        <authorList>
            <person name="Meier V. D."/>
        </authorList>
    </citation>
    <scope>NUCLEOTIDE SEQUENCE</scope>
    <source>
        <strain evidence="2">AVDCRST_MAG11</strain>
    </source>
</reference>
<feature type="compositionally biased region" description="Basic residues" evidence="1">
    <location>
        <begin position="218"/>
        <end position="255"/>
    </location>
</feature>
<feature type="compositionally biased region" description="Basic and acidic residues" evidence="1">
    <location>
        <begin position="275"/>
        <end position="295"/>
    </location>
</feature>
<accession>A0A6J4K838</accession>
<proteinExistence type="predicted"/>
<feature type="compositionally biased region" description="Basic residues" evidence="1">
    <location>
        <begin position="318"/>
        <end position="331"/>
    </location>
</feature>
<dbReference type="EMBL" id="CADCTU010000146">
    <property type="protein sequence ID" value="CAA9298702.1"/>
    <property type="molecule type" value="Genomic_DNA"/>
</dbReference>
<feature type="compositionally biased region" description="Basic and acidic residues" evidence="1">
    <location>
        <begin position="106"/>
        <end position="119"/>
    </location>
</feature>
<gene>
    <name evidence="2" type="ORF">AVDCRST_MAG11-668</name>
</gene>
<feature type="compositionally biased region" description="Basic residues" evidence="1">
    <location>
        <begin position="339"/>
        <end position="349"/>
    </location>
</feature>
<protein>
    <submittedName>
        <fullName evidence="2">Branched-chain alpha-keto acid dehydrogenase, E1 component, alpha subunit</fullName>
        <ecNumber evidence="2">1.2.4.4</ecNumber>
    </submittedName>
</protein>
<keyword evidence="2" id="KW-0560">Oxidoreductase</keyword>
<organism evidence="2">
    <name type="scientific">uncultured Gemmatimonadaceae bacterium</name>
    <dbReference type="NCBI Taxonomy" id="246130"/>
    <lineage>
        <taxon>Bacteria</taxon>
        <taxon>Pseudomonadati</taxon>
        <taxon>Gemmatimonadota</taxon>
        <taxon>Gemmatimonadia</taxon>
        <taxon>Gemmatimonadales</taxon>
        <taxon>Gemmatimonadaceae</taxon>
        <taxon>environmental samples</taxon>
    </lineage>
</organism>
<name>A0A6J4K838_9BACT</name>
<dbReference type="GO" id="GO:0003863">
    <property type="term" value="F:branched-chain 2-oxo acid dehydrogenase activity"/>
    <property type="evidence" value="ECO:0007669"/>
    <property type="project" value="UniProtKB-EC"/>
</dbReference>
<dbReference type="EC" id="1.2.4.4" evidence="2"/>
<feature type="non-terminal residue" evidence="2">
    <location>
        <position position="382"/>
    </location>
</feature>
<feature type="compositionally biased region" description="Low complexity" evidence="1">
    <location>
        <begin position="350"/>
        <end position="362"/>
    </location>
</feature>
<evidence type="ECO:0000256" key="1">
    <source>
        <dbReference type="SAM" id="MobiDB-lite"/>
    </source>
</evidence>
<feature type="compositionally biased region" description="Basic residues" evidence="1">
    <location>
        <begin position="168"/>
        <end position="177"/>
    </location>
</feature>
<sequence length="382" mass="42075">GEAIGDAGRRAPRRWPDALGARHSPLGAALARREARPLLLHAVDALARGAARQPLPADEGRGGAVPLVGAGGRRGRQRLRARPHEGRHPLAADPQPGLDARAGRGAGRDHPPVHGEGRLPHAGAGAQHPLRRPRARLRRPDLAPGRHGAGDGRRVAVVQAARPGPRGARLRRRRRDEHRRLPRGDQLRRGAALPARGDRREQRLRVLHADLEADGGRTLRRQGARVRHPRRAGRRQRRARDVRRHEARRGPRPARRGGDARRAHHVPPQGARGARQPELRPAGRDRPLGRRERPARPLPARARRRRGGDRRGDPRDRPARRRPDRRRHRGRGGVADARAHRRARRHLRRPAGGAPALVPRGRAVGGGAPRAAGRVGDRACRV</sequence>
<dbReference type="AlphaFoldDB" id="A0A6J4K838"/>
<evidence type="ECO:0000313" key="2">
    <source>
        <dbReference type="EMBL" id="CAA9298702.1"/>
    </source>
</evidence>
<feature type="non-terminal residue" evidence="2">
    <location>
        <position position="1"/>
    </location>
</feature>
<feature type="region of interest" description="Disordered" evidence="1">
    <location>
        <begin position="215"/>
        <end position="382"/>
    </location>
</feature>
<feature type="region of interest" description="Disordered" evidence="1">
    <location>
        <begin position="54"/>
        <end position="201"/>
    </location>
</feature>